<keyword evidence="1" id="KW-0234">DNA repair</keyword>
<keyword evidence="1" id="KW-0378">Hydrolase</keyword>
<keyword evidence="4" id="KW-1185">Reference proteome</keyword>
<proteinExistence type="inferred from homology"/>
<evidence type="ECO:0000313" key="4">
    <source>
        <dbReference type="Proteomes" id="UP000499080"/>
    </source>
</evidence>
<comment type="catalytic activity">
    <reaction evidence="1">
        <text>ATP + H2O = ADP + phosphate + H(+)</text>
        <dbReference type="Rhea" id="RHEA:13065"/>
        <dbReference type="ChEBI" id="CHEBI:15377"/>
        <dbReference type="ChEBI" id="CHEBI:15378"/>
        <dbReference type="ChEBI" id="CHEBI:30616"/>
        <dbReference type="ChEBI" id="CHEBI:43474"/>
        <dbReference type="ChEBI" id="CHEBI:456216"/>
        <dbReference type="EC" id="5.6.2.3"/>
    </reaction>
</comment>
<reference evidence="3 4" key="1">
    <citation type="journal article" date="2019" name="Sci. Rep.">
        <title>Orb-weaving spider Araneus ventricosus genome elucidates the spidroin gene catalogue.</title>
        <authorList>
            <person name="Kono N."/>
            <person name="Nakamura H."/>
            <person name="Ohtoshi R."/>
            <person name="Moran D.A.P."/>
            <person name="Shinohara A."/>
            <person name="Yoshida Y."/>
            <person name="Fujiwara M."/>
            <person name="Mori M."/>
            <person name="Tomita M."/>
            <person name="Arakawa K."/>
        </authorList>
    </citation>
    <scope>NUCLEOTIDE SEQUENCE [LARGE SCALE GENOMIC DNA]</scope>
</reference>
<evidence type="ECO:0000313" key="3">
    <source>
        <dbReference type="EMBL" id="GBM80845.1"/>
    </source>
</evidence>
<keyword evidence="1" id="KW-0067">ATP-binding</keyword>
<evidence type="ECO:0000256" key="1">
    <source>
        <dbReference type="RuleBase" id="RU363044"/>
    </source>
</evidence>
<sequence>MGGATLVLYSDFRQTLPVIPRGTKADELNASIKSSYIWKDVQRFGLKTNMRAHLTCDASTQQFAQNLLHLENGEMAIYNEGFISLENIGNFIIIMEELKDKVFPNTENDFQDKKMAV</sequence>
<gene>
    <name evidence="3" type="ORF">AVEN_219588_1</name>
</gene>
<dbReference type="EMBL" id="BGPR01002907">
    <property type="protein sequence ID" value="GBM80845.1"/>
    <property type="molecule type" value="Genomic_DNA"/>
</dbReference>
<comment type="cofactor">
    <cofactor evidence="1">
        <name>Mg(2+)</name>
        <dbReference type="ChEBI" id="CHEBI:18420"/>
    </cofactor>
</comment>
<dbReference type="Pfam" id="PF05970">
    <property type="entry name" value="PIF1"/>
    <property type="match status" value="1"/>
</dbReference>
<dbReference type="PANTHER" id="PTHR10492:SF57">
    <property type="entry name" value="ATP-DEPENDENT DNA HELICASE"/>
    <property type="match status" value="1"/>
</dbReference>
<dbReference type="GO" id="GO:0006281">
    <property type="term" value="P:DNA repair"/>
    <property type="evidence" value="ECO:0007669"/>
    <property type="project" value="UniProtKB-KW"/>
</dbReference>
<dbReference type="GO" id="GO:0016887">
    <property type="term" value="F:ATP hydrolysis activity"/>
    <property type="evidence" value="ECO:0007669"/>
    <property type="project" value="RHEA"/>
</dbReference>
<dbReference type="GO" id="GO:0000723">
    <property type="term" value="P:telomere maintenance"/>
    <property type="evidence" value="ECO:0007669"/>
    <property type="project" value="InterPro"/>
</dbReference>
<dbReference type="EC" id="5.6.2.3" evidence="1"/>
<organism evidence="3 4">
    <name type="scientific">Araneus ventricosus</name>
    <name type="common">Orbweaver spider</name>
    <name type="synonym">Epeira ventricosa</name>
    <dbReference type="NCBI Taxonomy" id="182803"/>
    <lineage>
        <taxon>Eukaryota</taxon>
        <taxon>Metazoa</taxon>
        <taxon>Ecdysozoa</taxon>
        <taxon>Arthropoda</taxon>
        <taxon>Chelicerata</taxon>
        <taxon>Arachnida</taxon>
        <taxon>Araneae</taxon>
        <taxon>Araneomorphae</taxon>
        <taxon>Entelegynae</taxon>
        <taxon>Araneoidea</taxon>
        <taxon>Araneidae</taxon>
        <taxon>Araneus</taxon>
    </lineage>
</organism>
<dbReference type="GO" id="GO:0005524">
    <property type="term" value="F:ATP binding"/>
    <property type="evidence" value="ECO:0007669"/>
    <property type="project" value="UniProtKB-KW"/>
</dbReference>
<dbReference type="GO" id="GO:0006310">
    <property type="term" value="P:DNA recombination"/>
    <property type="evidence" value="ECO:0007669"/>
    <property type="project" value="UniProtKB-KW"/>
</dbReference>
<keyword evidence="1" id="KW-0347">Helicase</keyword>
<accession>A0A4Y2IT81</accession>
<keyword evidence="1" id="KW-0547">Nucleotide-binding</keyword>
<dbReference type="PANTHER" id="PTHR10492">
    <property type="match status" value="1"/>
</dbReference>
<dbReference type="AlphaFoldDB" id="A0A4Y2IT81"/>
<comment type="caution">
    <text evidence="3">The sequence shown here is derived from an EMBL/GenBank/DDBJ whole genome shotgun (WGS) entry which is preliminary data.</text>
</comment>
<keyword evidence="1" id="KW-0233">DNA recombination</keyword>
<feature type="domain" description="DNA helicase Pif1-like DEAD-box helicase" evidence="2">
    <location>
        <begin position="2"/>
        <end position="77"/>
    </location>
</feature>
<protein>
    <recommendedName>
        <fullName evidence="1">ATP-dependent DNA helicase</fullName>
        <ecNumber evidence="1">5.6.2.3</ecNumber>
    </recommendedName>
</protein>
<dbReference type="Proteomes" id="UP000499080">
    <property type="component" value="Unassembled WGS sequence"/>
</dbReference>
<evidence type="ECO:0000259" key="2">
    <source>
        <dbReference type="Pfam" id="PF05970"/>
    </source>
</evidence>
<dbReference type="OrthoDB" id="6435481at2759"/>
<keyword evidence="1" id="KW-0227">DNA damage</keyword>
<dbReference type="GO" id="GO:0043139">
    <property type="term" value="F:5'-3' DNA helicase activity"/>
    <property type="evidence" value="ECO:0007669"/>
    <property type="project" value="UniProtKB-EC"/>
</dbReference>
<comment type="similarity">
    <text evidence="1">Belongs to the helicase family.</text>
</comment>
<dbReference type="InterPro" id="IPR010285">
    <property type="entry name" value="DNA_helicase_pif1-like_DEAD"/>
</dbReference>
<name>A0A4Y2IT81_ARAVE</name>